<organism evidence="1 2">
    <name type="scientific">Streptomyces pyxinicus</name>
    <dbReference type="NCBI Taxonomy" id="2970331"/>
    <lineage>
        <taxon>Bacteria</taxon>
        <taxon>Bacillati</taxon>
        <taxon>Actinomycetota</taxon>
        <taxon>Actinomycetes</taxon>
        <taxon>Kitasatosporales</taxon>
        <taxon>Streptomycetaceae</taxon>
        <taxon>Streptomyces</taxon>
    </lineage>
</organism>
<sequence length="93" mass="10198">MSVPRQLSARVDTDLAEAIATLAPTGLSYSEIVKRSVALFATVYRVAVENNVTEPHEIPELTAYRYKLPPVPQPPRTGAINLPRLKLQKESAA</sequence>
<accession>A0ABT2AY08</accession>
<proteinExistence type="predicted"/>
<comment type="caution">
    <text evidence="1">The sequence shown here is derived from an EMBL/GenBank/DDBJ whole genome shotgun (WGS) entry which is preliminary data.</text>
</comment>
<dbReference type="RefSeq" id="WP_258777492.1">
    <property type="nucleotide sequence ID" value="NZ_JANUGP010000004.1"/>
</dbReference>
<evidence type="ECO:0000313" key="2">
    <source>
        <dbReference type="Proteomes" id="UP001205612"/>
    </source>
</evidence>
<gene>
    <name evidence="1" type="ORF">NX794_07750</name>
</gene>
<protein>
    <submittedName>
        <fullName evidence="1">Uncharacterized protein</fullName>
    </submittedName>
</protein>
<evidence type="ECO:0000313" key="1">
    <source>
        <dbReference type="EMBL" id="MCS0601124.1"/>
    </source>
</evidence>
<dbReference type="EMBL" id="JANUGP010000004">
    <property type="protein sequence ID" value="MCS0601124.1"/>
    <property type="molecule type" value="Genomic_DNA"/>
</dbReference>
<name>A0ABT2AY08_9ACTN</name>
<reference evidence="1 2" key="1">
    <citation type="submission" date="2022-08" db="EMBL/GenBank/DDBJ databases">
        <authorList>
            <person name="Somphong A."/>
            <person name="Phongsopitanun W."/>
        </authorList>
    </citation>
    <scope>NUCLEOTIDE SEQUENCE [LARGE SCALE GENOMIC DNA]</scope>
    <source>
        <strain evidence="1 2">LP11</strain>
    </source>
</reference>
<keyword evidence="2" id="KW-1185">Reference proteome</keyword>
<dbReference type="Proteomes" id="UP001205612">
    <property type="component" value="Unassembled WGS sequence"/>
</dbReference>